<reference evidence="5" key="1">
    <citation type="journal article" date="2015" name="Nature">
        <title>Complex archaea that bridge the gap between prokaryotes and eukaryotes.</title>
        <authorList>
            <person name="Spang A."/>
            <person name="Saw J.H."/>
            <person name="Jorgensen S.L."/>
            <person name="Zaremba-Niedzwiedzka K."/>
            <person name="Martijn J."/>
            <person name="Lind A.E."/>
            <person name="van Eijk R."/>
            <person name="Schleper C."/>
            <person name="Guy L."/>
            <person name="Ettema T.J."/>
        </authorList>
    </citation>
    <scope>NUCLEOTIDE SEQUENCE</scope>
</reference>
<proteinExistence type="predicted"/>
<dbReference type="PANTHER" id="PTHR46233">
    <property type="entry name" value="HYDROXYACYLGLUTATHIONE HYDROLASE GLOC"/>
    <property type="match status" value="1"/>
</dbReference>
<evidence type="ECO:0000256" key="2">
    <source>
        <dbReference type="ARBA" id="ARBA00022723"/>
    </source>
</evidence>
<dbReference type="Gene3D" id="3.60.15.10">
    <property type="entry name" value="Ribonuclease Z/Hydroxyacylglutathione hydrolase-like"/>
    <property type="match status" value="1"/>
</dbReference>
<keyword evidence="4" id="KW-0862">Zinc</keyword>
<organism evidence="5">
    <name type="scientific">marine sediment metagenome</name>
    <dbReference type="NCBI Taxonomy" id="412755"/>
    <lineage>
        <taxon>unclassified sequences</taxon>
        <taxon>metagenomes</taxon>
        <taxon>ecological metagenomes</taxon>
    </lineage>
</organism>
<keyword evidence="2" id="KW-0479">Metal-binding</keyword>
<dbReference type="CDD" id="cd06262">
    <property type="entry name" value="metallo-hydrolase-like_MBL-fold"/>
    <property type="match status" value="1"/>
</dbReference>
<dbReference type="AlphaFoldDB" id="A0A0F9CEC5"/>
<sequence>DHIGGNSEFETILIHKEEMRFISKPRDISFLSSSPKEIVKRFETINYQFSPAKEIQTIEHDEIIDLGELSVRVIHTPGHSPGCISLLTSRCELFIGDTAHYGTMFLTKNTFPTSLKSIANLLKLFHKYENIEIYPAHEDFAVGKELLEELTKGIQNIDNLWDSRIRNDFLDAWLIKDNKFKYVIF</sequence>
<dbReference type="PANTHER" id="PTHR46233:SF3">
    <property type="entry name" value="HYDROXYACYLGLUTATHIONE HYDROLASE GLOC"/>
    <property type="match status" value="1"/>
</dbReference>
<dbReference type="GO" id="GO:0016787">
    <property type="term" value="F:hydrolase activity"/>
    <property type="evidence" value="ECO:0007669"/>
    <property type="project" value="UniProtKB-KW"/>
</dbReference>
<dbReference type="EMBL" id="LAZR01047080">
    <property type="protein sequence ID" value="KKK95056.1"/>
    <property type="molecule type" value="Genomic_DNA"/>
</dbReference>
<dbReference type="GO" id="GO:0046872">
    <property type="term" value="F:metal ion binding"/>
    <property type="evidence" value="ECO:0007669"/>
    <property type="project" value="UniProtKB-KW"/>
</dbReference>
<dbReference type="SUPFAM" id="SSF56281">
    <property type="entry name" value="Metallo-hydrolase/oxidoreductase"/>
    <property type="match status" value="1"/>
</dbReference>
<protein>
    <recommendedName>
        <fullName evidence="6">Metallo-beta-lactamase domain-containing protein</fullName>
    </recommendedName>
</protein>
<accession>A0A0F9CEC5</accession>
<gene>
    <name evidence="5" type="ORF">LCGC14_2676630</name>
</gene>
<feature type="non-terminal residue" evidence="5">
    <location>
        <position position="1"/>
    </location>
</feature>
<evidence type="ECO:0000256" key="3">
    <source>
        <dbReference type="ARBA" id="ARBA00022801"/>
    </source>
</evidence>
<dbReference type="InterPro" id="IPR036866">
    <property type="entry name" value="RibonucZ/Hydroxyglut_hydro"/>
</dbReference>
<comment type="caution">
    <text evidence="5">The sequence shown here is derived from an EMBL/GenBank/DDBJ whole genome shotgun (WGS) entry which is preliminary data.</text>
</comment>
<evidence type="ECO:0000256" key="4">
    <source>
        <dbReference type="ARBA" id="ARBA00022833"/>
    </source>
</evidence>
<dbReference type="InterPro" id="IPR051453">
    <property type="entry name" value="MBL_Glyoxalase_II"/>
</dbReference>
<name>A0A0F9CEC5_9ZZZZ</name>
<evidence type="ECO:0000256" key="1">
    <source>
        <dbReference type="ARBA" id="ARBA00001947"/>
    </source>
</evidence>
<evidence type="ECO:0000313" key="5">
    <source>
        <dbReference type="EMBL" id="KKK95056.1"/>
    </source>
</evidence>
<evidence type="ECO:0008006" key="6">
    <source>
        <dbReference type="Google" id="ProtNLM"/>
    </source>
</evidence>
<comment type="cofactor">
    <cofactor evidence="1">
        <name>Zn(2+)</name>
        <dbReference type="ChEBI" id="CHEBI:29105"/>
    </cofactor>
</comment>
<keyword evidence="3" id="KW-0378">Hydrolase</keyword>